<dbReference type="InterPro" id="IPR039421">
    <property type="entry name" value="Type_1_exporter"/>
</dbReference>
<protein>
    <recommendedName>
        <fullName evidence="1">ABC transporter domain-containing protein</fullName>
    </recommendedName>
</protein>
<keyword evidence="3" id="KW-1185">Reference proteome</keyword>
<name>A0ABQ4N5M3_9BACL</name>
<evidence type="ECO:0000313" key="2">
    <source>
        <dbReference type="EMBL" id="GIQ63493.1"/>
    </source>
</evidence>
<accession>A0ABQ4N5M3</accession>
<dbReference type="Gene3D" id="3.40.50.300">
    <property type="entry name" value="P-loop containing nucleotide triphosphate hydrolases"/>
    <property type="match status" value="1"/>
</dbReference>
<dbReference type="InterPro" id="IPR003439">
    <property type="entry name" value="ABC_transporter-like_ATP-bd"/>
</dbReference>
<dbReference type="SUPFAM" id="SSF52540">
    <property type="entry name" value="P-loop containing nucleoside triphosphate hydrolases"/>
    <property type="match status" value="1"/>
</dbReference>
<dbReference type="Pfam" id="PF00005">
    <property type="entry name" value="ABC_tran"/>
    <property type="match status" value="1"/>
</dbReference>
<dbReference type="Proteomes" id="UP000680304">
    <property type="component" value="Unassembled WGS sequence"/>
</dbReference>
<dbReference type="EMBL" id="BOVJ01000064">
    <property type="protein sequence ID" value="GIQ63493.1"/>
    <property type="molecule type" value="Genomic_DNA"/>
</dbReference>
<dbReference type="InterPro" id="IPR027417">
    <property type="entry name" value="P-loop_NTPase"/>
</dbReference>
<sequence>MSGGQKQRVSIARSLIANPDILILDDALSAVDARTEAEIIANIRSTRAGKTTLIATHRLSAIQHADLIIVLEDGRIVERGTHDELMRLGGWYKEQFERQQVEAKSESG</sequence>
<dbReference type="PANTHER" id="PTHR43394:SF1">
    <property type="entry name" value="ATP-BINDING CASSETTE SUB-FAMILY B MEMBER 10, MITOCHONDRIAL"/>
    <property type="match status" value="1"/>
</dbReference>
<proteinExistence type="predicted"/>
<reference evidence="2 3" key="1">
    <citation type="submission" date="2021-04" db="EMBL/GenBank/DDBJ databases">
        <title>Draft genome sequence of Paenibacillus cisolokensis, LC2-13A.</title>
        <authorList>
            <person name="Uke A."/>
            <person name="Chhe C."/>
            <person name="Baramee S."/>
            <person name="Kosugi A."/>
        </authorList>
    </citation>
    <scope>NUCLEOTIDE SEQUENCE [LARGE SCALE GENOMIC DNA]</scope>
    <source>
        <strain evidence="2 3">LC2-13A</strain>
    </source>
</reference>
<gene>
    <name evidence="2" type="ORF">PACILC2_20610</name>
</gene>
<evidence type="ECO:0000313" key="3">
    <source>
        <dbReference type="Proteomes" id="UP000680304"/>
    </source>
</evidence>
<dbReference type="PANTHER" id="PTHR43394">
    <property type="entry name" value="ATP-DEPENDENT PERMEASE MDL1, MITOCHONDRIAL"/>
    <property type="match status" value="1"/>
</dbReference>
<evidence type="ECO:0000259" key="1">
    <source>
        <dbReference type="Pfam" id="PF00005"/>
    </source>
</evidence>
<feature type="domain" description="ABC transporter" evidence="1">
    <location>
        <begin position="1"/>
        <end position="28"/>
    </location>
</feature>
<comment type="caution">
    <text evidence="2">The sequence shown here is derived from an EMBL/GenBank/DDBJ whole genome shotgun (WGS) entry which is preliminary data.</text>
</comment>
<organism evidence="2 3">
    <name type="scientific">Paenibacillus cisolokensis</name>
    <dbReference type="NCBI Taxonomy" id="1658519"/>
    <lineage>
        <taxon>Bacteria</taxon>
        <taxon>Bacillati</taxon>
        <taxon>Bacillota</taxon>
        <taxon>Bacilli</taxon>
        <taxon>Bacillales</taxon>
        <taxon>Paenibacillaceae</taxon>
        <taxon>Paenibacillus</taxon>
    </lineage>
</organism>